<evidence type="ECO:0000313" key="1">
    <source>
        <dbReference type="EMBL" id="GJF10457.1"/>
    </source>
</evidence>
<evidence type="ECO:0008006" key="3">
    <source>
        <dbReference type="Google" id="ProtNLM"/>
    </source>
</evidence>
<gene>
    <name evidence="1" type="ORF">NGTWS1702_06250</name>
</gene>
<sequence length="489" mass="48522">MADPGEWAAAAYARREAGSVNNAAGNANKSGAAQTGESFVAGAPTSDAASAVGSPAVGSATSAKAGATWLFGNGTAEHPNGGVLLGSGFSWDANSCTGNTACVGGNAGLWGGNGGAGFNGGNGGSAGWFGNGGDGGAGLPGGNGGSGGRGGLISGKGGNGGAGGAALTAADVPGLGGNGGAGGLFGTDGRAGKDGAAFSSEPTPASNTVAPKLTFDFIYGTGSQYWSSAARDALQEAALSLSSYFVVESPVTLTFDVSGENAPRNSTLAWASSALSGSSTGYFATVVQGKILTGVDSNGNAADGQINFNFGPSWGLGNTVGNSQYDFQSTAMHELLHTFGLISNVDNAGSNTYRDWTQFDSFIVTSGDVKVIGSDFKWNNAYNPNLAGADGGLYFGGPNAVAAYGGLVPLYTPNPWGSGSSVSHLDDSTFTGGNAQLMNAFVKRGLGVRTVSPIELGILKDLGYTVGSPTQTYAALFITVLFIRRRRTS</sequence>
<dbReference type="Gene3D" id="3.40.390.10">
    <property type="entry name" value="Collagenase (Catalytic Domain)"/>
    <property type="match status" value="1"/>
</dbReference>
<keyword evidence="2" id="KW-1185">Reference proteome</keyword>
<evidence type="ECO:0000313" key="2">
    <source>
        <dbReference type="Proteomes" id="UP001060504"/>
    </source>
</evidence>
<dbReference type="EMBL" id="BPRH01000684">
    <property type="protein sequence ID" value="GJF10457.1"/>
    <property type="molecule type" value="Genomic_DNA"/>
</dbReference>
<reference evidence="1 2" key="1">
    <citation type="submission" date="2021-08" db="EMBL/GenBank/DDBJ databases">
        <title>Draft genome sequence of Mycolicibacterium sp. NGTWS1702 strain.</title>
        <authorList>
            <person name="Matsumoto M."/>
            <person name="Tang B.C.C."/>
            <person name="Machida Y."/>
            <person name="Matoyama H."/>
            <person name="Kishihara T."/>
            <person name="Sato S."/>
            <person name="Kondo I."/>
            <person name="Sano M."/>
            <person name="Kato G."/>
        </authorList>
    </citation>
    <scope>NUCLEOTIDE SEQUENCE [LARGE SCALE GENOMIC DNA]</scope>
    <source>
        <strain evidence="1 2">NGTWSNA01</strain>
    </source>
</reference>
<dbReference type="Proteomes" id="UP001060504">
    <property type="component" value="Unassembled WGS sequence"/>
</dbReference>
<organism evidence="1 2">
    <name type="scientific">Mycolicibacterium cyprinidarum</name>
    <dbReference type="NCBI Taxonomy" id="2860311"/>
    <lineage>
        <taxon>Bacteria</taxon>
        <taxon>Bacillati</taxon>
        <taxon>Actinomycetota</taxon>
        <taxon>Actinomycetes</taxon>
        <taxon>Mycobacteriales</taxon>
        <taxon>Mycobacteriaceae</taxon>
        <taxon>Mycolicibacterium</taxon>
    </lineage>
</organism>
<accession>A0ABQ4V562</accession>
<dbReference type="InterPro" id="IPR024079">
    <property type="entry name" value="MetalloPept_cat_dom_sf"/>
</dbReference>
<protein>
    <recommendedName>
        <fullName evidence="3">Peptidase metallopeptidase domain-containing protein</fullName>
    </recommendedName>
</protein>
<proteinExistence type="predicted"/>
<name>A0ABQ4V562_9MYCO</name>
<dbReference type="SUPFAM" id="SSF55486">
    <property type="entry name" value="Metalloproteases ('zincins'), catalytic domain"/>
    <property type="match status" value="1"/>
</dbReference>
<comment type="caution">
    <text evidence="1">The sequence shown here is derived from an EMBL/GenBank/DDBJ whole genome shotgun (WGS) entry which is preliminary data.</text>
</comment>